<dbReference type="Proteomes" id="UP000314294">
    <property type="component" value="Unassembled WGS sequence"/>
</dbReference>
<proteinExistence type="predicted"/>
<organism evidence="2 3">
    <name type="scientific">Liparis tanakae</name>
    <name type="common">Tanaka's snailfish</name>
    <dbReference type="NCBI Taxonomy" id="230148"/>
    <lineage>
        <taxon>Eukaryota</taxon>
        <taxon>Metazoa</taxon>
        <taxon>Chordata</taxon>
        <taxon>Craniata</taxon>
        <taxon>Vertebrata</taxon>
        <taxon>Euteleostomi</taxon>
        <taxon>Actinopterygii</taxon>
        <taxon>Neopterygii</taxon>
        <taxon>Teleostei</taxon>
        <taxon>Neoteleostei</taxon>
        <taxon>Acanthomorphata</taxon>
        <taxon>Eupercaria</taxon>
        <taxon>Perciformes</taxon>
        <taxon>Cottioidei</taxon>
        <taxon>Cottales</taxon>
        <taxon>Liparidae</taxon>
        <taxon>Liparis</taxon>
    </lineage>
</organism>
<accession>A0A4Z2HLG9</accession>
<dbReference type="AlphaFoldDB" id="A0A4Z2HLG9"/>
<reference evidence="2 3" key="1">
    <citation type="submission" date="2019-03" db="EMBL/GenBank/DDBJ databases">
        <title>First draft genome of Liparis tanakae, snailfish: a comprehensive survey of snailfish specific genes.</title>
        <authorList>
            <person name="Kim W."/>
            <person name="Song I."/>
            <person name="Jeong J.-H."/>
            <person name="Kim D."/>
            <person name="Kim S."/>
            <person name="Ryu S."/>
            <person name="Song J.Y."/>
            <person name="Lee S.K."/>
        </authorList>
    </citation>
    <scope>NUCLEOTIDE SEQUENCE [LARGE SCALE GENOMIC DNA]</scope>
    <source>
        <tissue evidence="2">Muscle</tissue>
    </source>
</reference>
<gene>
    <name evidence="2" type="ORF">EYF80_023995</name>
</gene>
<evidence type="ECO:0000313" key="3">
    <source>
        <dbReference type="Proteomes" id="UP000314294"/>
    </source>
</evidence>
<dbReference type="EMBL" id="SRLO01000229">
    <property type="protein sequence ID" value="TNN65843.1"/>
    <property type="molecule type" value="Genomic_DNA"/>
</dbReference>
<keyword evidence="3" id="KW-1185">Reference proteome</keyword>
<sequence>MPPELRVPDNDAIRGSAELGPKGSEFMGWLWGLAGNRHHPDSMCGLIQPPSLLLHVMETIRLHHRRQAGVMLGTVKCVEGSEGSEGRSDGRPDKANNEWLEGEKNTQMGVSMRVGEQNGLKI</sequence>
<protein>
    <submittedName>
        <fullName evidence="2">Uncharacterized protein</fullName>
    </submittedName>
</protein>
<evidence type="ECO:0000313" key="2">
    <source>
        <dbReference type="EMBL" id="TNN65843.1"/>
    </source>
</evidence>
<feature type="compositionally biased region" description="Basic and acidic residues" evidence="1">
    <location>
        <begin position="84"/>
        <end position="104"/>
    </location>
</feature>
<evidence type="ECO:0000256" key="1">
    <source>
        <dbReference type="SAM" id="MobiDB-lite"/>
    </source>
</evidence>
<comment type="caution">
    <text evidence="2">The sequence shown here is derived from an EMBL/GenBank/DDBJ whole genome shotgun (WGS) entry which is preliminary data.</text>
</comment>
<feature type="region of interest" description="Disordered" evidence="1">
    <location>
        <begin position="80"/>
        <end position="107"/>
    </location>
</feature>
<name>A0A4Z2HLG9_9TELE</name>